<gene>
    <name evidence="4" type="ORF">ACAT0790_LOCUS25472</name>
</gene>
<dbReference type="InterPro" id="IPR002213">
    <property type="entry name" value="UDP_glucos_trans"/>
</dbReference>
<dbReference type="PANTHER" id="PTHR48047:SF215">
    <property type="entry name" value="GLYCOSYLTRANSFERASE"/>
    <property type="match status" value="1"/>
</dbReference>
<dbReference type="CDD" id="cd03784">
    <property type="entry name" value="GT1_Gtf-like"/>
    <property type="match status" value="1"/>
</dbReference>
<evidence type="ECO:0000256" key="3">
    <source>
        <dbReference type="RuleBase" id="RU003718"/>
    </source>
</evidence>
<dbReference type="PANTHER" id="PTHR48047">
    <property type="entry name" value="GLYCOSYLTRANSFERASE"/>
    <property type="match status" value="1"/>
</dbReference>
<evidence type="ECO:0000313" key="4">
    <source>
        <dbReference type="EMBL" id="CAD9137930.1"/>
    </source>
</evidence>
<organism evidence="4">
    <name type="scientific">Alexandrium catenella</name>
    <name type="common">Red tide dinoflagellate</name>
    <name type="synonym">Gonyaulax catenella</name>
    <dbReference type="NCBI Taxonomy" id="2925"/>
    <lineage>
        <taxon>Eukaryota</taxon>
        <taxon>Sar</taxon>
        <taxon>Alveolata</taxon>
        <taxon>Dinophyceae</taxon>
        <taxon>Gonyaulacales</taxon>
        <taxon>Pyrocystaceae</taxon>
        <taxon>Alexandrium</taxon>
    </lineage>
</organism>
<evidence type="ECO:0000256" key="2">
    <source>
        <dbReference type="ARBA" id="ARBA00022679"/>
    </source>
</evidence>
<dbReference type="Gene3D" id="3.40.50.2000">
    <property type="entry name" value="Glycogen Phosphorylase B"/>
    <property type="match status" value="2"/>
</dbReference>
<sequence>MCESIPEMNYESPHKNDPEWKKEMKWAFRREYHENYEKVKDDVGKWKCIVAPTAPAFSGPLHILCLCLAETGHLNPLLRMARACCARDTVGRVSFVTNSFGASKVAKWLQTDPEKTGKLALYAFEDAWNESLQTQCNWFAQNEDGSLMGISNCAISKNCTACLQELVGGKLPVSCILQDMASFGYGPMLDAARKNTNKIGRKFQALQDAIVMSAPATILGAFIFKGGTRTLIHCFMAPQLVPMLKMMEAAGTELDMKAEAMKQTKVGMQDMLGSSISDVALPPNVRAVGIIADEAKADKLPQDLADFLERPGPVVYVSMGSVAAFTEEQLAKVCEGLRAPGEWRVIWSLRKGQQDILPEGGVKALGDDFLVSAWLPQVDLLMHKKVQLFVSHCGWGATCEAIISGTPVVSFPMFADQNANALLMNVLGMAKTVTLPPLKMDIMDPMGMAKQLDPMMAVSERLRNDFTPEMLREDIRLVLGDKKFLTAARQTRSMNFMYKGGAHKAAEEVETACYELNPNLKR</sequence>
<dbReference type="GO" id="GO:0035251">
    <property type="term" value="F:UDP-glucosyltransferase activity"/>
    <property type="evidence" value="ECO:0007669"/>
    <property type="project" value="TreeGrafter"/>
</dbReference>
<dbReference type="Pfam" id="PF00201">
    <property type="entry name" value="UDPGT"/>
    <property type="match status" value="1"/>
</dbReference>
<dbReference type="EMBL" id="HBGE01042167">
    <property type="protein sequence ID" value="CAD9137930.1"/>
    <property type="molecule type" value="Transcribed_RNA"/>
</dbReference>
<keyword evidence="2 3" id="KW-0808">Transferase</keyword>
<accession>A0A7S1MSG3</accession>
<proteinExistence type="inferred from homology"/>
<protein>
    <recommendedName>
        <fullName evidence="5">UDP-glycosyltransferases domain-containing protein</fullName>
    </recommendedName>
</protein>
<keyword evidence="3" id="KW-0328">Glycosyltransferase</keyword>
<evidence type="ECO:0008006" key="5">
    <source>
        <dbReference type="Google" id="ProtNLM"/>
    </source>
</evidence>
<dbReference type="AlphaFoldDB" id="A0A7S1MSG3"/>
<name>A0A7S1MSG3_ALECA</name>
<evidence type="ECO:0000256" key="1">
    <source>
        <dbReference type="ARBA" id="ARBA00009995"/>
    </source>
</evidence>
<dbReference type="PROSITE" id="PS00375">
    <property type="entry name" value="UDPGT"/>
    <property type="match status" value="1"/>
</dbReference>
<dbReference type="SUPFAM" id="SSF53756">
    <property type="entry name" value="UDP-Glycosyltransferase/glycogen phosphorylase"/>
    <property type="match status" value="1"/>
</dbReference>
<reference evidence="4" key="1">
    <citation type="submission" date="2021-01" db="EMBL/GenBank/DDBJ databases">
        <authorList>
            <person name="Corre E."/>
            <person name="Pelletier E."/>
            <person name="Niang G."/>
            <person name="Scheremetjew M."/>
            <person name="Finn R."/>
            <person name="Kale V."/>
            <person name="Holt S."/>
            <person name="Cochrane G."/>
            <person name="Meng A."/>
            <person name="Brown T."/>
            <person name="Cohen L."/>
        </authorList>
    </citation>
    <scope>NUCLEOTIDE SEQUENCE</scope>
    <source>
        <strain evidence="4">OF101</strain>
    </source>
</reference>
<comment type="similarity">
    <text evidence="1 3">Belongs to the UDP-glycosyltransferase family.</text>
</comment>
<dbReference type="InterPro" id="IPR035595">
    <property type="entry name" value="UDP_glycos_trans_CS"/>
</dbReference>